<comment type="catalytic activity">
    <reaction evidence="12">
        <text>n isopentenyl diphosphate + (2E,6E)-farnesyl diphosphate = a di-trans,poly-cis-polyprenyl diphosphate + n diphosphate</text>
        <dbReference type="Rhea" id="RHEA:53008"/>
        <dbReference type="Rhea" id="RHEA-COMP:19494"/>
        <dbReference type="ChEBI" id="CHEBI:33019"/>
        <dbReference type="ChEBI" id="CHEBI:128769"/>
        <dbReference type="ChEBI" id="CHEBI:136960"/>
        <dbReference type="ChEBI" id="CHEBI:175763"/>
        <dbReference type="EC" id="2.5.1.87"/>
    </reaction>
</comment>
<dbReference type="PANTHER" id="PTHR21528:SF0">
    <property type="entry name" value="DEHYDRODOLICHYL DIPHOSPHATE SYNTHASE COMPLEX SUBUNIT NUS1"/>
    <property type="match status" value="1"/>
</dbReference>
<organism evidence="13 14">
    <name type="scientific">Crassostrea virginica</name>
    <name type="common">Eastern oyster</name>
    <dbReference type="NCBI Taxonomy" id="6565"/>
    <lineage>
        <taxon>Eukaryota</taxon>
        <taxon>Metazoa</taxon>
        <taxon>Spiralia</taxon>
        <taxon>Lophotrochozoa</taxon>
        <taxon>Mollusca</taxon>
        <taxon>Bivalvia</taxon>
        <taxon>Autobranchia</taxon>
        <taxon>Pteriomorphia</taxon>
        <taxon>Ostreida</taxon>
        <taxon>Ostreoidea</taxon>
        <taxon>Ostreidae</taxon>
        <taxon>Crassostrea</taxon>
    </lineage>
</organism>
<keyword evidence="13" id="KW-1185">Reference proteome</keyword>
<accession>A0A8B8AM55</accession>
<dbReference type="GeneID" id="111103307"/>
<evidence type="ECO:0000313" key="13">
    <source>
        <dbReference type="Proteomes" id="UP000694844"/>
    </source>
</evidence>
<evidence type="ECO:0000256" key="6">
    <source>
        <dbReference type="ARBA" id="ARBA00022679"/>
    </source>
</evidence>
<evidence type="ECO:0000256" key="5">
    <source>
        <dbReference type="ARBA" id="ARBA00012596"/>
    </source>
</evidence>
<keyword evidence="11" id="KW-0472">Membrane</keyword>
<keyword evidence="8" id="KW-0256">Endoplasmic reticulum</keyword>
<dbReference type="InterPro" id="IPR036424">
    <property type="entry name" value="UPP_synth-like_sf"/>
</dbReference>
<dbReference type="InterPro" id="IPR038887">
    <property type="entry name" value="Nus1/NgBR"/>
</dbReference>
<evidence type="ECO:0000256" key="11">
    <source>
        <dbReference type="ARBA" id="ARBA00023136"/>
    </source>
</evidence>
<dbReference type="AlphaFoldDB" id="A0A8B8AM55"/>
<evidence type="ECO:0000256" key="2">
    <source>
        <dbReference type="ARBA" id="ARBA00004586"/>
    </source>
</evidence>
<dbReference type="PANTHER" id="PTHR21528">
    <property type="entry name" value="DEHYDRODOLICHYL DIPHOSPHATE SYNTHASE COMPLEX SUBUNIT NUS1"/>
    <property type="match status" value="1"/>
</dbReference>
<proteinExistence type="inferred from homology"/>
<dbReference type="RefSeq" id="XP_022292191.1">
    <property type="nucleotide sequence ID" value="XM_022436483.1"/>
</dbReference>
<dbReference type="UniPathway" id="UPA00378"/>
<evidence type="ECO:0000256" key="4">
    <source>
        <dbReference type="ARBA" id="ARBA00005432"/>
    </source>
</evidence>
<evidence type="ECO:0000256" key="9">
    <source>
        <dbReference type="ARBA" id="ARBA00022842"/>
    </source>
</evidence>
<dbReference type="SUPFAM" id="SSF64005">
    <property type="entry name" value="Undecaprenyl diphosphate synthase"/>
    <property type="match status" value="1"/>
</dbReference>
<reference evidence="14" key="1">
    <citation type="submission" date="2025-08" db="UniProtKB">
        <authorList>
            <consortium name="RefSeq"/>
        </authorList>
    </citation>
    <scope>IDENTIFICATION</scope>
    <source>
        <tissue evidence="14">Whole sample</tissue>
    </source>
</reference>
<dbReference type="Gene3D" id="3.40.1180.10">
    <property type="entry name" value="Decaprenyl diphosphate synthase-like"/>
    <property type="match status" value="1"/>
</dbReference>
<dbReference type="InterPro" id="IPR001441">
    <property type="entry name" value="UPP_synth-like"/>
</dbReference>
<keyword evidence="7" id="KW-0812">Transmembrane</keyword>
<dbReference type="Proteomes" id="UP000694844">
    <property type="component" value="Chromosome 7"/>
</dbReference>
<evidence type="ECO:0000256" key="7">
    <source>
        <dbReference type="ARBA" id="ARBA00022692"/>
    </source>
</evidence>
<dbReference type="Pfam" id="PF01255">
    <property type="entry name" value="Prenyltransf"/>
    <property type="match status" value="1"/>
</dbReference>
<keyword evidence="9" id="KW-0460">Magnesium</keyword>
<protein>
    <recommendedName>
        <fullName evidence="5">ditrans,polycis-polyprenyl diphosphate synthase [(2E,6E)-farnesyldiphosphate specific]</fullName>
        <ecNumber evidence="5">2.5.1.87</ecNumber>
    </recommendedName>
</protein>
<keyword evidence="6" id="KW-0808">Transferase</keyword>
<dbReference type="GO" id="GO:0005789">
    <property type="term" value="C:endoplasmic reticulum membrane"/>
    <property type="evidence" value="ECO:0007669"/>
    <property type="project" value="UniProtKB-SubCell"/>
</dbReference>
<comment type="subcellular location">
    <subcellularLocation>
        <location evidence="2">Endoplasmic reticulum membrane</location>
    </subcellularLocation>
</comment>
<dbReference type="KEGG" id="cvn:111103307"/>
<dbReference type="GO" id="GO:1904423">
    <property type="term" value="C:dehydrodolichyl diphosphate synthase complex"/>
    <property type="evidence" value="ECO:0007669"/>
    <property type="project" value="InterPro"/>
</dbReference>
<evidence type="ECO:0000256" key="10">
    <source>
        <dbReference type="ARBA" id="ARBA00022989"/>
    </source>
</evidence>
<evidence type="ECO:0000256" key="3">
    <source>
        <dbReference type="ARBA" id="ARBA00004922"/>
    </source>
</evidence>
<dbReference type="GO" id="GO:0045547">
    <property type="term" value="F:ditrans,polycis-polyprenyl diphosphate synthase [(2E,6E)-farnesyl diphosphate specific] activity"/>
    <property type="evidence" value="ECO:0007669"/>
    <property type="project" value="UniProtKB-EC"/>
</dbReference>
<comment type="cofactor">
    <cofactor evidence="1">
        <name>Mg(2+)</name>
        <dbReference type="ChEBI" id="CHEBI:18420"/>
    </cofactor>
</comment>
<comment type="pathway">
    <text evidence="3">Protein modification; protein glycosylation.</text>
</comment>
<sequence>MFLTIRKHDCYTMFETKLLRVLHLFITIGEFLRHCFNSLSIRFPYQWKNVEQKADARDLKKVPTHLGLILCEEQISLPDIANAVVWSIALGVSYFSIYDINGYVKRRRKEFGEVLENAQKTSVDEERRRYSIVIHSDAESRPHENGCNSANQINVQLLSKADGHQSLVETTQFLCRQVASKQRHLEDITPTTVDEIINEISHFPDPELVLRFGEGECLFGFLPWQIRLTEILFAGSHHKLGYKALTDLYHKYGETKQRFGR</sequence>
<dbReference type="OrthoDB" id="19639at2759"/>
<dbReference type="EC" id="2.5.1.87" evidence="5"/>
<keyword evidence="10" id="KW-1133">Transmembrane helix</keyword>
<evidence type="ECO:0000256" key="12">
    <source>
        <dbReference type="ARBA" id="ARBA00047353"/>
    </source>
</evidence>
<evidence type="ECO:0000256" key="1">
    <source>
        <dbReference type="ARBA" id="ARBA00001946"/>
    </source>
</evidence>
<gene>
    <name evidence="14" type="primary">LOC111103307</name>
</gene>
<name>A0A8B8AM55_CRAVI</name>
<comment type="similarity">
    <text evidence="4">Belongs to the UPP synthase family.</text>
</comment>
<evidence type="ECO:0000256" key="8">
    <source>
        <dbReference type="ARBA" id="ARBA00022824"/>
    </source>
</evidence>
<evidence type="ECO:0000313" key="14">
    <source>
        <dbReference type="RefSeq" id="XP_022292191.1"/>
    </source>
</evidence>